<dbReference type="InterPro" id="IPR002156">
    <property type="entry name" value="RNaseH_domain"/>
</dbReference>
<protein>
    <recommendedName>
        <fullName evidence="1">RNase H type-1 domain-containing protein</fullName>
    </recommendedName>
</protein>
<dbReference type="GO" id="GO:0003676">
    <property type="term" value="F:nucleic acid binding"/>
    <property type="evidence" value="ECO:0007669"/>
    <property type="project" value="InterPro"/>
</dbReference>
<name>A0A811N4F1_9POAL</name>
<dbReference type="GO" id="GO:0004523">
    <property type="term" value="F:RNA-DNA hybrid ribonuclease activity"/>
    <property type="evidence" value="ECO:0007669"/>
    <property type="project" value="InterPro"/>
</dbReference>
<proteinExistence type="predicted"/>
<reference evidence="2" key="1">
    <citation type="submission" date="2020-10" db="EMBL/GenBank/DDBJ databases">
        <authorList>
            <person name="Han B."/>
            <person name="Lu T."/>
            <person name="Zhao Q."/>
            <person name="Huang X."/>
            <person name="Zhao Y."/>
        </authorList>
    </citation>
    <scope>NUCLEOTIDE SEQUENCE</scope>
</reference>
<dbReference type="Gene3D" id="3.30.420.10">
    <property type="entry name" value="Ribonuclease H-like superfamily/Ribonuclease H"/>
    <property type="match status" value="1"/>
</dbReference>
<comment type="caution">
    <text evidence="2">The sequence shown here is derived from an EMBL/GenBank/DDBJ whole genome shotgun (WGS) entry which is preliminary data.</text>
</comment>
<evidence type="ECO:0000313" key="3">
    <source>
        <dbReference type="Proteomes" id="UP000604825"/>
    </source>
</evidence>
<evidence type="ECO:0000259" key="1">
    <source>
        <dbReference type="Pfam" id="PF13456"/>
    </source>
</evidence>
<keyword evidence="3" id="KW-1185">Reference proteome</keyword>
<evidence type="ECO:0000313" key="2">
    <source>
        <dbReference type="EMBL" id="CAD6218916.1"/>
    </source>
</evidence>
<feature type="domain" description="RNase H type-1" evidence="1">
    <location>
        <begin position="2"/>
        <end position="79"/>
    </location>
</feature>
<dbReference type="Proteomes" id="UP000604825">
    <property type="component" value="Unassembled WGS sequence"/>
</dbReference>
<organism evidence="2 3">
    <name type="scientific">Miscanthus lutarioriparius</name>
    <dbReference type="NCBI Taxonomy" id="422564"/>
    <lineage>
        <taxon>Eukaryota</taxon>
        <taxon>Viridiplantae</taxon>
        <taxon>Streptophyta</taxon>
        <taxon>Embryophyta</taxon>
        <taxon>Tracheophyta</taxon>
        <taxon>Spermatophyta</taxon>
        <taxon>Magnoliopsida</taxon>
        <taxon>Liliopsida</taxon>
        <taxon>Poales</taxon>
        <taxon>Poaceae</taxon>
        <taxon>PACMAD clade</taxon>
        <taxon>Panicoideae</taxon>
        <taxon>Andropogonodae</taxon>
        <taxon>Andropogoneae</taxon>
        <taxon>Saccharinae</taxon>
        <taxon>Miscanthus</taxon>
    </lineage>
</organism>
<gene>
    <name evidence="2" type="ORF">NCGR_LOCUS12738</name>
</gene>
<dbReference type="Pfam" id="PF13456">
    <property type="entry name" value="RVT_3"/>
    <property type="match status" value="1"/>
</dbReference>
<dbReference type="OrthoDB" id="694569at2759"/>
<accession>A0A811N4F1</accession>
<dbReference type="AlphaFoldDB" id="A0A811N4F1"/>
<sequence>MESIACREGMSLALDIQVANFRFASDNQNVVKNILQGSRGVYGQIVQEINTRRSAFASVEFVHEKGNSNVDAHTIARSAIYDDLGRHVWLLSPLMVFVTPTRLLINKDV</sequence>
<dbReference type="EMBL" id="CAJGYO010000003">
    <property type="protein sequence ID" value="CAD6218916.1"/>
    <property type="molecule type" value="Genomic_DNA"/>
</dbReference>
<dbReference type="InterPro" id="IPR036397">
    <property type="entry name" value="RNaseH_sf"/>
</dbReference>